<dbReference type="InterPro" id="IPR022973">
    <property type="entry name" value="Ribosomal_uL10_bac"/>
</dbReference>
<organism evidence="6 7">
    <name type="scientific">candidate division WWE3 bacterium GW2011_GWC2_41_23</name>
    <dbReference type="NCBI Taxonomy" id="1619123"/>
    <lineage>
        <taxon>Bacteria</taxon>
        <taxon>Katanobacteria</taxon>
    </lineage>
</organism>
<gene>
    <name evidence="5" type="primary">rplJ</name>
    <name evidence="6" type="ORF">UU55_C0008G0016</name>
</gene>
<accession>A0A0G0Y0K1</accession>
<dbReference type="GO" id="GO:0015934">
    <property type="term" value="C:large ribosomal subunit"/>
    <property type="evidence" value="ECO:0007669"/>
    <property type="project" value="InterPro"/>
</dbReference>
<dbReference type="Gene3D" id="3.30.70.1730">
    <property type="match status" value="1"/>
</dbReference>
<dbReference type="PROSITE" id="PS01109">
    <property type="entry name" value="RIBOSOMAL_L10"/>
    <property type="match status" value="1"/>
</dbReference>
<dbReference type="InterPro" id="IPR002363">
    <property type="entry name" value="Ribosomal_uL10_CS_bac"/>
</dbReference>
<keyword evidence="2 5" id="KW-0689">Ribosomal protein</keyword>
<dbReference type="PANTHER" id="PTHR11560">
    <property type="entry name" value="39S RIBOSOMAL PROTEIN L10, MITOCHONDRIAL"/>
    <property type="match status" value="1"/>
</dbReference>
<dbReference type="GO" id="GO:0006412">
    <property type="term" value="P:translation"/>
    <property type="evidence" value="ECO:0007669"/>
    <property type="project" value="UniProtKB-UniRule"/>
</dbReference>
<dbReference type="NCBIfam" id="NF000955">
    <property type="entry name" value="PRK00099.1-1"/>
    <property type="match status" value="1"/>
</dbReference>
<dbReference type="SUPFAM" id="SSF160369">
    <property type="entry name" value="Ribosomal protein L10-like"/>
    <property type="match status" value="1"/>
</dbReference>
<evidence type="ECO:0000256" key="4">
    <source>
        <dbReference type="ARBA" id="ARBA00035202"/>
    </source>
</evidence>
<evidence type="ECO:0000313" key="6">
    <source>
        <dbReference type="EMBL" id="KKS02916.1"/>
    </source>
</evidence>
<sequence length="214" mass="23469">MGLNFLRVILWSVTAPKFTAPSKKVFLGGAYVAKMKKDTRIGKVKNEETVKILKEKVARAKSIVFADYRGLSAGSANDLRAKLKAENSEMLVIKNTLLKVALEEEKIKTDDIKKDLEGPTMAVLSFEDAISSIKTIFEFARKLELPKIKSALIEGVYADSARVEEIKNIPSKEVLLSQVVGNLKSPLSGFVNVLGGVHKKFVYALGAVAKKKDS</sequence>
<evidence type="ECO:0000256" key="1">
    <source>
        <dbReference type="ARBA" id="ARBA00008889"/>
    </source>
</evidence>
<dbReference type="GO" id="GO:0070180">
    <property type="term" value="F:large ribosomal subunit rRNA binding"/>
    <property type="evidence" value="ECO:0007669"/>
    <property type="project" value="UniProtKB-UniRule"/>
</dbReference>
<evidence type="ECO:0000256" key="3">
    <source>
        <dbReference type="ARBA" id="ARBA00023274"/>
    </source>
</evidence>
<dbReference type="InterPro" id="IPR047865">
    <property type="entry name" value="Ribosomal_uL10_bac_type"/>
</dbReference>
<keyword evidence="3 5" id="KW-0687">Ribonucleoprotein</keyword>
<evidence type="ECO:0000256" key="5">
    <source>
        <dbReference type="HAMAP-Rule" id="MF_00362"/>
    </source>
</evidence>
<dbReference type="Pfam" id="PF00466">
    <property type="entry name" value="Ribosomal_L10"/>
    <property type="match status" value="1"/>
</dbReference>
<evidence type="ECO:0000256" key="2">
    <source>
        <dbReference type="ARBA" id="ARBA00022980"/>
    </source>
</evidence>
<dbReference type="AlphaFoldDB" id="A0A0G0Y0K1"/>
<comment type="subunit">
    <text evidence="5">Part of the ribosomal stalk of the 50S ribosomal subunit. The N-terminus interacts with L11 and the large rRNA to form the base of the stalk. The C-terminus forms an elongated spine to which L12 dimers bind in a sequential fashion forming a multimeric L10(L12)X complex.</text>
</comment>
<proteinExistence type="inferred from homology"/>
<name>A0A0G0Y0K1_UNCKA</name>
<dbReference type="InterPro" id="IPR043141">
    <property type="entry name" value="Ribosomal_uL10-like_sf"/>
</dbReference>
<dbReference type="InterPro" id="IPR001790">
    <property type="entry name" value="Ribosomal_uL10"/>
</dbReference>
<dbReference type="EMBL" id="LCBB01000008">
    <property type="protein sequence ID" value="KKS02916.1"/>
    <property type="molecule type" value="Genomic_DNA"/>
</dbReference>
<comment type="caution">
    <text evidence="6">The sequence shown here is derived from an EMBL/GenBank/DDBJ whole genome shotgun (WGS) entry which is preliminary data.</text>
</comment>
<dbReference type="Proteomes" id="UP000033947">
    <property type="component" value="Unassembled WGS sequence"/>
</dbReference>
<comment type="function">
    <text evidence="5">Forms part of the ribosomal stalk, playing a central role in the interaction of the ribosome with GTP-bound translation factors.</text>
</comment>
<evidence type="ECO:0000313" key="7">
    <source>
        <dbReference type="Proteomes" id="UP000033947"/>
    </source>
</evidence>
<dbReference type="GO" id="GO:0003735">
    <property type="term" value="F:structural constituent of ribosome"/>
    <property type="evidence" value="ECO:0007669"/>
    <property type="project" value="InterPro"/>
</dbReference>
<dbReference type="HAMAP" id="MF_00362">
    <property type="entry name" value="Ribosomal_uL10"/>
    <property type="match status" value="1"/>
</dbReference>
<keyword evidence="5" id="KW-0694">RNA-binding</keyword>
<dbReference type="CDD" id="cd05797">
    <property type="entry name" value="Ribosomal_L10"/>
    <property type="match status" value="1"/>
</dbReference>
<dbReference type="Gene3D" id="6.10.250.290">
    <property type="match status" value="1"/>
</dbReference>
<dbReference type="PATRIC" id="fig|1619123.3.peg.598"/>
<reference evidence="6 7" key="1">
    <citation type="journal article" date="2015" name="Nature">
        <title>rRNA introns, odd ribosomes, and small enigmatic genomes across a large radiation of phyla.</title>
        <authorList>
            <person name="Brown C.T."/>
            <person name="Hug L.A."/>
            <person name="Thomas B.C."/>
            <person name="Sharon I."/>
            <person name="Castelle C.J."/>
            <person name="Singh A."/>
            <person name="Wilkins M.J."/>
            <person name="Williams K.H."/>
            <person name="Banfield J.F."/>
        </authorList>
    </citation>
    <scope>NUCLEOTIDE SEQUENCE [LARGE SCALE GENOMIC DNA]</scope>
</reference>
<protein>
    <recommendedName>
        <fullName evidence="4 5">Large ribosomal subunit protein uL10</fullName>
    </recommendedName>
</protein>
<keyword evidence="5" id="KW-0699">rRNA-binding</keyword>
<comment type="similarity">
    <text evidence="1 5">Belongs to the universal ribosomal protein uL10 family.</text>
</comment>